<organism evidence="2 3">
    <name type="scientific">Bacillus spongiae</name>
    <dbReference type="NCBI Taxonomy" id="2683610"/>
    <lineage>
        <taxon>Bacteria</taxon>
        <taxon>Bacillati</taxon>
        <taxon>Bacillota</taxon>
        <taxon>Bacilli</taxon>
        <taxon>Bacillales</taxon>
        <taxon>Bacillaceae</taxon>
        <taxon>Bacillus</taxon>
    </lineage>
</organism>
<dbReference type="EMBL" id="JBBAXC010000004">
    <property type="protein sequence ID" value="MEI5906581.1"/>
    <property type="molecule type" value="Genomic_DNA"/>
</dbReference>
<evidence type="ECO:0000313" key="3">
    <source>
        <dbReference type="Proteomes" id="UP001312865"/>
    </source>
</evidence>
<sequence length="99" mass="11584">MEFIESIDPFLMQLFIVPLIVIGLGVFVSFLTKKVFVAPLITLLLNILYETYEAWYRNHYYSEYEISYTYTPYNIIFPVASLVISWVVAWGSSVRSQIK</sequence>
<feature type="transmembrane region" description="Helical" evidence="1">
    <location>
        <begin position="12"/>
        <end position="31"/>
    </location>
</feature>
<comment type="caution">
    <text evidence="2">The sequence shown here is derived from an EMBL/GenBank/DDBJ whole genome shotgun (WGS) entry which is preliminary data.</text>
</comment>
<protein>
    <submittedName>
        <fullName evidence="2">Uncharacterized protein</fullName>
    </submittedName>
</protein>
<keyword evidence="1" id="KW-0472">Membrane</keyword>
<keyword evidence="3" id="KW-1185">Reference proteome</keyword>
<evidence type="ECO:0000313" key="2">
    <source>
        <dbReference type="EMBL" id="MEI5906581.1"/>
    </source>
</evidence>
<keyword evidence="1" id="KW-0812">Transmembrane</keyword>
<feature type="transmembrane region" description="Helical" evidence="1">
    <location>
        <begin position="75"/>
        <end position="94"/>
    </location>
</feature>
<proteinExistence type="predicted"/>
<name>A0ABU8HBI8_9BACI</name>
<feature type="transmembrane region" description="Helical" evidence="1">
    <location>
        <begin position="36"/>
        <end position="55"/>
    </location>
</feature>
<reference evidence="2 3" key="1">
    <citation type="journal article" date="2018" name="J. Microbiol.">
        <title>Bacillus spongiae sp. nov., isolated from sponge of Jeju Island.</title>
        <authorList>
            <person name="Lee G.E."/>
            <person name="Im W.T."/>
            <person name="Park J.S."/>
        </authorList>
    </citation>
    <scope>NUCLEOTIDE SEQUENCE [LARGE SCALE GENOMIC DNA]</scope>
    <source>
        <strain evidence="2 3">135PIL107-10</strain>
    </source>
</reference>
<dbReference type="RefSeq" id="WP_336586020.1">
    <property type="nucleotide sequence ID" value="NZ_JBBAXC010000004.1"/>
</dbReference>
<dbReference type="Proteomes" id="UP001312865">
    <property type="component" value="Unassembled WGS sequence"/>
</dbReference>
<keyword evidence="1" id="KW-1133">Transmembrane helix</keyword>
<evidence type="ECO:0000256" key="1">
    <source>
        <dbReference type="SAM" id="Phobius"/>
    </source>
</evidence>
<gene>
    <name evidence="2" type="ORF">WAK64_05865</name>
</gene>
<accession>A0ABU8HBI8</accession>